<dbReference type="Proteomes" id="UP000031449">
    <property type="component" value="Plasmid unnamed"/>
</dbReference>
<gene>
    <name evidence="1" type="ORF">JMA_38970</name>
</gene>
<dbReference type="BioCyc" id="JESP1508404:G14D9-13181-MONOMER"/>
<proteinExistence type="predicted"/>
<sequence>MKTIKLMIGVALGAALLAGCEQSNLKTSPEEWVETMKMEEVVSGWAKPQDKIYDSLSEGQGSILFGGFVDADRISLLMRENTSYVPVYYKVKPGHKISISYGTSGDIVIEILETKSQEDAIRIKVSKVKEGE</sequence>
<dbReference type="AlphaFoldDB" id="A0A0B5ASM4"/>
<keyword evidence="2" id="KW-1185">Reference proteome</keyword>
<dbReference type="EMBL" id="CP009417">
    <property type="protein sequence ID" value="AJD93215.1"/>
    <property type="molecule type" value="Genomic_DNA"/>
</dbReference>
<keyword evidence="1" id="KW-0614">Plasmid</keyword>
<dbReference type="HOGENOM" id="CLU_1914240_0_0_9"/>
<name>A0A0B5ASM4_9BACL</name>
<accession>A0A0B5ASM4</accession>
<protein>
    <recommendedName>
        <fullName evidence="3">Lipoprotein</fullName>
    </recommendedName>
</protein>
<dbReference type="PROSITE" id="PS51257">
    <property type="entry name" value="PROKAR_LIPOPROTEIN"/>
    <property type="match status" value="1"/>
</dbReference>
<evidence type="ECO:0000313" key="1">
    <source>
        <dbReference type="EMBL" id="AJD93215.1"/>
    </source>
</evidence>
<dbReference type="KEGG" id="jeo:JMA_38970"/>
<geneLocation type="plasmid" evidence="2"/>
<reference evidence="1 2" key="1">
    <citation type="submission" date="2014-08" db="EMBL/GenBank/DDBJ databases">
        <title>Complete genome of a marine bacteria Jeotgalibacillus malaysiensis.</title>
        <authorList>
            <person name="Yaakop A.S."/>
            <person name="Chan K.-G."/>
            <person name="Goh K.M."/>
        </authorList>
    </citation>
    <scope>NUCLEOTIDE SEQUENCE [LARGE SCALE GENOMIC DNA]</scope>
    <source>
        <strain evidence="1 2">D5</strain>
        <plasmid evidence="2">Plasmid</plasmid>
    </source>
</reference>
<organism evidence="1 2">
    <name type="scientific">Jeotgalibacillus malaysiensis</name>
    <dbReference type="NCBI Taxonomy" id="1508404"/>
    <lineage>
        <taxon>Bacteria</taxon>
        <taxon>Bacillati</taxon>
        <taxon>Bacillota</taxon>
        <taxon>Bacilli</taxon>
        <taxon>Bacillales</taxon>
        <taxon>Caryophanaceae</taxon>
        <taxon>Jeotgalibacillus</taxon>
    </lineage>
</organism>
<evidence type="ECO:0000313" key="2">
    <source>
        <dbReference type="Proteomes" id="UP000031449"/>
    </source>
</evidence>
<evidence type="ECO:0008006" key="3">
    <source>
        <dbReference type="Google" id="ProtNLM"/>
    </source>
</evidence>